<dbReference type="Proteomes" id="UP000286701">
    <property type="component" value="Unassembled WGS sequence"/>
</dbReference>
<gene>
    <name evidence="1" type="ORF">EPL05_19500</name>
</gene>
<keyword evidence="2" id="KW-1185">Reference proteome</keyword>
<sequence length="276" mass="32303">MEQTSLALIVCYFGKLPWYTPYFIHSARKNTSIDFLVITDDRSIIPFAGGNIQAVLTTLDEFSLRASECMQLPIKISFGYKLCDFKPAYGKIFADFLTPYTFWGHCDLDIILGDIRGFITEDLFSLYDLISVRPDWLTGCFLLYRNVFKVNHLYEQSRDYVKVFTTDHHYCFDETNFAHEDFSEGKSYLEINTEIESMMHVVKKMEAIDGLRVFFDLFIIEGLPGKLSWVNGQMIYKNKFEVLLYHLIYFKKVFIPKKIPDIIPDMFKITPTKLIH</sequence>
<protein>
    <submittedName>
        <fullName evidence="1">Uncharacterized protein</fullName>
    </submittedName>
</protein>
<name>A0A3S4Y675_9SPHI</name>
<dbReference type="OrthoDB" id="1910631at2"/>
<reference evidence="1 2" key="1">
    <citation type="submission" date="2019-01" db="EMBL/GenBank/DDBJ databases">
        <title>Mucilaginibacter antarcticum sp. nov., isolated from antarctic soil.</title>
        <authorList>
            <person name="Yan Y.-Q."/>
            <person name="Du Z.-J."/>
        </authorList>
    </citation>
    <scope>NUCLEOTIDE SEQUENCE [LARGE SCALE GENOMIC DNA]</scope>
    <source>
        <strain evidence="1 2">F01003</strain>
    </source>
</reference>
<proteinExistence type="predicted"/>
<dbReference type="RefSeq" id="WP_128535677.1">
    <property type="nucleotide sequence ID" value="NZ_SBIW01000011.1"/>
</dbReference>
<dbReference type="InterPro" id="IPR046733">
    <property type="entry name" value="DUF6625"/>
</dbReference>
<evidence type="ECO:0000313" key="1">
    <source>
        <dbReference type="EMBL" id="RWY48330.1"/>
    </source>
</evidence>
<dbReference type="EMBL" id="SBIW01000011">
    <property type="protein sequence ID" value="RWY48330.1"/>
    <property type="molecule type" value="Genomic_DNA"/>
</dbReference>
<dbReference type="AlphaFoldDB" id="A0A3S4Y675"/>
<accession>A0A3S4Y675</accession>
<organism evidence="1 2">
    <name type="scientific">Mucilaginibacter gilvus</name>
    <dbReference type="NCBI Taxonomy" id="2305909"/>
    <lineage>
        <taxon>Bacteria</taxon>
        <taxon>Pseudomonadati</taxon>
        <taxon>Bacteroidota</taxon>
        <taxon>Sphingobacteriia</taxon>
        <taxon>Sphingobacteriales</taxon>
        <taxon>Sphingobacteriaceae</taxon>
        <taxon>Mucilaginibacter</taxon>
    </lineage>
</organism>
<comment type="caution">
    <text evidence="1">The sequence shown here is derived from an EMBL/GenBank/DDBJ whole genome shotgun (WGS) entry which is preliminary data.</text>
</comment>
<evidence type="ECO:0000313" key="2">
    <source>
        <dbReference type="Proteomes" id="UP000286701"/>
    </source>
</evidence>
<dbReference type="Pfam" id="PF20330">
    <property type="entry name" value="DUF6625"/>
    <property type="match status" value="1"/>
</dbReference>